<dbReference type="EMBL" id="VFLP01000001">
    <property type="protein sequence ID" value="TRX99030.1"/>
    <property type="molecule type" value="Genomic_DNA"/>
</dbReference>
<feature type="compositionally biased region" description="Basic residues" evidence="1">
    <location>
        <begin position="355"/>
        <end position="364"/>
    </location>
</feature>
<name>A0A553IFQ5_9PEZI</name>
<feature type="compositionally biased region" description="Basic and acidic residues" evidence="1">
    <location>
        <begin position="310"/>
        <end position="329"/>
    </location>
</feature>
<feature type="compositionally biased region" description="Basic and acidic residues" evidence="1">
    <location>
        <begin position="182"/>
        <end position="191"/>
    </location>
</feature>
<dbReference type="Proteomes" id="UP000319160">
    <property type="component" value="Unassembled WGS sequence"/>
</dbReference>
<feature type="compositionally biased region" description="Basic and acidic residues" evidence="1">
    <location>
        <begin position="212"/>
        <end position="227"/>
    </location>
</feature>
<keyword evidence="3" id="KW-1185">Reference proteome</keyword>
<feature type="compositionally biased region" description="Basic and acidic residues" evidence="1">
    <location>
        <begin position="80"/>
        <end position="95"/>
    </location>
</feature>
<feature type="compositionally biased region" description="Basic and acidic residues" evidence="1">
    <location>
        <begin position="44"/>
        <end position="55"/>
    </location>
</feature>
<organism evidence="2 3">
    <name type="scientific">Xylaria flabelliformis</name>
    <dbReference type="NCBI Taxonomy" id="2512241"/>
    <lineage>
        <taxon>Eukaryota</taxon>
        <taxon>Fungi</taxon>
        <taxon>Dikarya</taxon>
        <taxon>Ascomycota</taxon>
        <taxon>Pezizomycotina</taxon>
        <taxon>Sordariomycetes</taxon>
        <taxon>Xylariomycetidae</taxon>
        <taxon>Xylariales</taxon>
        <taxon>Xylariaceae</taxon>
        <taxon>Xylaria</taxon>
    </lineage>
</organism>
<feature type="compositionally biased region" description="Basic and acidic residues" evidence="1">
    <location>
        <begin position="1"/>
        <end position="11"/>
    </location>
</feature>
<evidence type="ECO:0000313" key="3">
    <source>
        <dbReference type="Proteomes" id="UP000319160"/>
    </source>
</evidence>
<feature type="region of interest" description="Disordered" evidence="1">
    <location>
        <begin position="262"/>
        <end position="368"/>
    </location>
</feature>
<evidence type="ECO:0000313" key="2">
    <source>
        <dbReference type="EMBL" id="TRX99030.1"/>
    </source>
</evidence>
<dbReference type="CDD" id="cd22249">
    <property type="entry name" value="UDM1_RNF168_RNF169-like"/>
    <property type="match status" value="1"/>
</dbReference>
<accession>A0A553IFQ5</accession>
<comment type="caution">
    <text evidence="2">The sequence shown here is derived from an EMBL/GenBank/DDBJ whole genome shotgun (WGS) entry which is preliminary data.</text>
</comment>
<feature type="compositionally biased region" description="Basic and acidic residues" evidence="1">
    <location>
        <begin position="21"/>
        <end position="34"/>
    </location>
</feature>
<gene>
    <name evidence="2" type="ORF">FHL15_000372</name>
</gene>
<proteinExistence type="predicted"/>
<reference evidence="3" key="1">
    <citation type="submission" date="2019-06" db="EMBL/GenBank/DDBJ databases">
        <title>Draft genome sequence of the griseofulvin-producing fungus Xylaria cubensis strain G536.</title>
        <authorList>
            <person name="Mead M.E."/>
            <person name="Raja H.A."/>
            <person name="Steenwyk J.L."/>
            <person name="Knowles S.L."/>
            <person name="Oberlies N.H."/>
            <person name="Rokas A."/>
        </authorList>
    </citation>
    <scope>NUCLEOTIDE SEQUENCE [LARGE SCALE GENOMIC DNA]</scope>
    <source>
        <strain evidence="3">G536</strain>
    </source>
</reference>
<protein>
    <submittedName>
        <fullName evidence="2">Uncharacterized protein</fullName>
    </submittedName>
</protein>
<sequence length="665" mass="73299">MDHSFDGHGLSREQLLAKAEAAAHARQVDSESSHDLVGPPQASRADKACEWRGDAPDPEIDDLAHACENNQNQQPSRPVEACDWRGDEPEHHQDDLGQICQPDNQAKQSDQRNEPAEEVDSVQMPIPRSSKVTGIPETRSYSPHDDVSANALVNNLPVLPPASDKTPDQKHGSQPVSGTPARDAKQTEQAKRPKREKAHAGNATAGPSNPPPKDHGAAKKYPTEGRTHSPWVDSLEQLPATVIEKLNNGVKETLEAAASVLTPIVQNDQKPAEAERTRKSSGLAPISAAPPPPDLYIPRPAQPLEGQIIEDDKKHQRERSRSEKKAQREAKRKARQEKIKEKREARRGEKEMRRKERQWKKTAKKGGELPLQLRQGLRFAPDSKVPYNSECDICTKAAASTMSSKKRDPKCTTCAKAAEHESTDQFLKSLKINLAELPSLDDLLSVIKKFLEKEKGTDGGAPTSDQAQLNVELLEHIAQHIRDFATNGGEVHLRGHKCNKNGQPGHLGRHGLDGNRDSPPTTDGEQTVSNPSRNSDSPTTSSPPPVDWWIRAMSSKELPSTAYRPSSPPRADTPLRRPKTTVYEAAPYSVPNRARQMIWKTGTFLHFRDLSHHFRRDTLLVREPPSGVQVGPKPSHQILLDLFKIESTIPGLGLGLSNLALAVQN</sequence>
<evidence type="ECO:0000256" key="1">
    <source>
        <dbReference type="SAM" id="MobiDB-lite"/>
    </source>
</evidence>
<feature type="compositionally biased region" description="Basic and acidic residues" evidence="1">
    <location>
        <begin position="336"/>
        <end position="354"/>
    </location>
</feature>
<feature type="region of interest" description="Disordered" evidence="1">
    <location>
        <begin position="1"/>
        <end position="233"/>
    </location>
</feature>
<feature type="compositionally biased region" description="Polar residues" evidence="1">
    <location>
        <begin position="518"/>
        <end position="528"/>
    </location>
</feature>
<dbReference type="OrthoDB" id="4775316at2759"/>
<feature type="region of interest" description="Disordered" evidence="1">
    <location>
        <begin position="495"/>
        <end position="547"/>
    </location>
</feature>
<feature type="compositionally biased region" description="Low complexity" evidence="1">
    <location>
        <begin position="529"/>
        <end position="540"/>
    </location>
</feature>
<dbReference type="AlphaFoldDB" id="A0A553IFQ5"/>